<evidence type="ECO:0000259" key="2">
    <source>
        <dbReference type="Pfam" id="PF01464"/>
    </source>
</evidence>
<dbReference type="Gene3D" id="1.10.530.10">
    <property type="match status" value="1"/>
</dbReference>
<dbReference type="InterPro" id="IPR023346">
    <property type="entry name" value="Lysozyme-like_dom_sf"/>
</dbReference>
<dbReference type="AlphaFoldDB" id="A0A1W6YX06"/>
<evidence type="ECO:0000256" key="1">
    <source>
        <dbReference type="ARBA" id="ARBA00007734"/>
    </source>
</evidence>
<reference evidence="3 4" key="1">
    <citation type="submission" date="2017-05" db="EMBL/GenBank/DDBJ databases">
        <title>Complete and WGS of Bordetella genogroups.</title>
        <authorList>
            <person name="Spilker T."/>
            <person name="LiPuma J."/>
        </authorList>
    </citation>
    <scope>NUCLEOTIDE SEQUENCE [LARGE SCALE GENOMIC DNA]</scope>
    <source>
        <strain evidence="3 4">AU17164</strain>
    </source>
</reference>
<dbReference type="PANTHER" id="PTHR37423:SF2">
    <property type="entry name" value="MEMBRANE-BOUND LYTIC MUREIN TRANSGLYCOSYLASE C"/>
    <property type="match status" value="1"/>
</dbReference>
<dbReference type="RefSeq" id="WP_086071629.1">
    <property type="nucleotide sequence ID" value="NZ_CP021109.1"/>
</dbReference>
<dbReference type="SUPFAM" id="SSF53955">
    <property type="entry name" value="Lysozyme-like"/>
    <property type="match status" value="1"/>
</dbReference>
<evidence type="ECO:0000313" key="4">
    <source>
        <dbReference type="Proteomes" id="UP000194139"/>
    </source>
</evidence>
<dbReference type="CDD" id="cd16896">
    <property type="entry name" value="LT_Slt70-like"/>
    <property type="match status" value="1"/>
</dbReference>
<organism evidence="3 4">
    <name type="scientific">Bordetella genomosp. 9</name>
    <dbReference type="NCBI Taxonomy" id="1416803"/>
    <lineage>
        <taxon>Bacteria</taxon>
        <taxon>Pseudomonadati</taxon>
        <taxon>Pseudomonadota</taxon>
        <taxon>Betaproteobacteria</taxon>
        <taxon>Burkholderiales</taxon>
        <taxon>Alcaligenaceae</taxon>
        <taxon>Bordetella</taxon>
    </lineage>
</organism>
<protein>
    <submittedName>
        <fullName evidence="3">Lytic transglycosylase</fullName>
    </submittedName>
</protein>
<dbReference type="Pfam" id="PF01464">
    <property type="entry name" value="SLT"/>
    <property type="match status" value="1"/>
</dbReference>
<dbReference type="EMBL" id="CP021109">
    <property type="protein sequence ID" value="ARP85531.1"/>
    <property type="molecule type" value="Genomic_DNA"/>
</dbReference>
<dbReference type="PANTHER" id="PTHR37423">
    <property type="entry name" value="SOLUBLE LYTIC MUREIN TRANSGLYCOSYLASE-RELATED"/>
    <property type="match status" value="1"/>
</dbReference>
<dbReference type="InterPro" id="IPR008258">
    <property type="entry name" value="Transglycosylase_SLT_dom_1"/>
</dbReference>
<dbReference type="Proteomes" id="UP000194139">
    <property type="component" value="Chromosome"/>
</dbReference>
<proteinExistence type="inferred from homology"/>
<evidence type="ECO:0000313" key="3">
    <source>
        <dbReference type="EMBL" id="ARP85531.1"/>
    </source>
</evidence>
<gene>
    <name evidence="3" type="ORF">CAL13_04345</name>
</gene>
<keyword evidence="4" id="KW-1185">Reference proteome</keyword>
<feature type="domain" description="Transglycosylase SLT" evidence="2">
    <location>
        <begin position="124"/>
        <end position="228"/>
    </location>
</feature>
<accession>A0A1W6YX06</accession>
<name>A0A1W6YX06_9BORD</name>
<sequence>MRTQWRTTESNDGRRWLFLMTLALGLMLALAVPRAQAGEIYRYKDPFGNWRSMIVDKGMARTYKRAQARAAVRKGGDARCTECARRYTVGGPAVRTTLAAAGRQNDARLEALSVHRGLDDYRSVIAKAAADSGLDSALLGAVIAVESGFRKDARSPKGALGLMQLMPDTAAALLGDLDVERALVDPAINVRAGSRHLRSLIDQYPGRLDLALAAYNAGQGAVQKYDGIPPYAETQQYVRDVIALYARYKAGW</sequence>
<comment type="similarity">
    <text evidence="1">Belongs to the transglycosylase Slt family.</text>
</comment>